<dbReference type="Proteomes" id="UP000437862">
    <property type="component" value="Chromosome"/>
</dbReference>
<evidence type="ECO:0000313" key="3">
    <source>
        <dbReference type="Proteomes" id="UP000315112"/>
    </source>
</evidence>
<evidence type="ECO:0000313" key="2">
    <source>
        <dbReference type="EMBL" id="TWI46003.1"/>
    </source>
</evidence>
<dbReference type="Gene3D" id="3.40.50.300">
    <property type="entry name" value="P-loop containing nucleotide triphosphate hydrolases"/>
    <property type="match status" value="1"/>
</dbReference>
<dbReference type="Proteomes" id="UP000315112">
    <property type="component" value="Unassembled WGS sequence"/>
</dbReference>
<reference evidence="1 4" key="3">
    <citation type="submission" date="2019-12" db="EMBL/GenBank/DDBJ databases">
        <title>Draft Genome Sequences of Six Type Strains of the Genus Massilia.</title>
        <authorList>
            <person name="Miess H."/>
            <person name="Frediansyah A."/>
            <person name="Goeker M."/>
            <person name="Gross H."/>
        </authorList>
    </citation>
    <scope>NUCLEOTIDE SEQUENCE [LARGE SCALE GENOMIC DNA]</scope>
    <source>
        <strain evidence="1 4">DSM 26639</strain>
    </source>
</reference>
<proteinExistence type="predicted"/>
<dbReference type="EMBL" id="CP046904">
    <property type="protein sequence ID" value="QGZ40557.1"/>
    <property type="molecule type" value="Genomic_DNA"/>
</dbReference>
<dbReference type="RefSeq" id="WP_145877157.1">
    <property type="nucleotide sequence ID" value="NZ_CP046904.1"/>
</dbReference>
<evidence type="ECO:0000313" key="4">
    <source>
        <dbReference type="Proteomes" id="UP000437862"/>
    </source>
</evidence>
<organism evidence="2 3">
    <name type="scientific">Pseudoduganella flava</name>
    <dbReference type="NCBI Taxonomy" id="871742"/>
    <lineage>
        <taxon>Bacteria</taxon>
        <taxon>Pseudomonadati</taxon>
        <taxon>Pseudomonadota</taxon>
        <taxon>Betaproteobacteria</taxon>
        <taxon>Burkholderiales</taxon>
        <taxon>Oxalobacteraceae</taxon>
        <taxon>Telluria group</taxon>
        <taxon>Pseudoduganella</taxon>
    </lineage>
</organism>
<accession>A0A562PNU5</accession>
<keyword evidence="4" id="KW-1185">Reference proteome</keyword>
<protein>
    <recommendedName>
        <fullName evidence="5">ATP-binding protein</fullName>
    </recommendedName>
</protein>
<dbReference type="InterPro" id="IPR027417">
    <property type="entry name" value="P-loop_NTPase"/>
</dbReference>
<sequence length="504" mass="57259">MTIEFNDFTQGLGLDRYPFSVFTAEEEREFLRVAFVRPIAYSPAIQAAREGKNIFLYGERGTGKTALLFELVSERSKTAKVAQVSNFSDLPLVPGRADIYGLYVSTLTDLLFKKLLPQMSNVVFDRPKLDRDDKVLVSYLLKNHTSTLSRAALREDLRKIQHGRFKRGAALVFNFFRGVANQAANTGVDIASHTIRQSLGLPDPSENEASSAKDYFERIELAVDSDFDDGKANTLLLKKTVELCHKLGVKPITLVLDRIDEDSRLKNDSAVIANFLRPFLVENEIFYGNDLQFIFSIWSIPFQNVKSDFRANKFCVEQVHWRDHELINVLDKRLQLHSNDKVTSYSQLFGDPTFFKNNLLPLANANPRDLWQLMNQVLREQYQLDPTVKKVSTEAMQAGMKSFVKNFSYYEYYPRKIDARANSLDVYSYISHLRKLQDCQFTINSLATAAGTGGSTGNYVVGMEGIGLVRKCEDKGPNGATLYEVKDPKVRFAIMNRIDIRRDA</sequence>
<dbReference type="SUPFAM" id="SSF52540">
    <property type="entry name" value="P-loop containing nucleoside triphosphate hydrolases"/>
    <property type="match status" value="1"/>
</dbReference>
<gene>
    <name evidence="1" type="ORF">GO485_16830</name>
    <name evidence="2" type="ORF">IP92_03436</name>
</gene>
<dbReference type="EMBL" id="VLKW01000006">
    <property type="protein sequence ID" value="TWI46003.1"/>
    <property type="molecule type" value="Genomic_DNA"/>
</dbReference>
<name>A0A562PNU5_9BURK</name>
<evidence type="ECO:0008006" key="5">
    <source>
        <dbReference type="Google" id="ProtNLM"/>
    </source>
</evidence>
<evidence type="ECO:0000313" key="1">
    <source>
        <dbReference type="EMBL" id="QGZ40557.1"/>
    </source>
</evidence>
<dbReference type="AlphaFoldDB" id="A0A562PNU5"/>
<dbReference type="NCBIfam" id="NF047389">
    <property type="entry name" value="ATPase_Sll1717"/>
    <property type="match status" value="1"/>
</dbReference>
<reference evidence="2 3" key="1">
    <citation type="journal article" date="2015" name="Stand. Genomic Sci.">
        <title>Genomic Encyclopedia of Bacterial and Archaeal Type Strains, Phase III: the genomes of soil and plant-associated and newly described type strains.</title>
        <authorList>
            <person name="Whitman W.B."/>
            <person name="Woyke T."/>
            <person name="Klenk H.P."/>
            <person name="Zhou Y."/>
            <person name="Lilburn T.G."/>
            <person name="Beck B.J."/>
            <person name="De Vos P."/>
            <person name="Vandamme P."/>
            <person name="Eisen J.A."/>
            <person name="Garrity G."/>
            <person name="Hugenholtz P."/>
            <person name="Kyrpides N.C."/>
        </authorList>
    </citation>
    <scope>NUCLEOTIDE SEQUENCE [LARGE SCALE GENOMIC DNA]</scope>
    <source>
        <strain evidence="2 3">CGMCC 1.10685</strain>
    </source>
</reference>
<dbReference type="OrthoDB" id="9179987at2"/>
<reference evidence="2" key="2">
    <citation type="submission" date="2019-07" db="EMBL/GenBank/DDBJ databases">
        <authorList>
            <person name="Whitman W."/>
            <person name="Huntemann M."/>
            <person name="Clum A."/>
            <person name="Pillay M."/>
            <person name="Palaniappan K."/>
            <person name="Varghese N."/>
            <person name="Mikhailova N."/>
            <person name="Stamatis D."/>
            <person name="Reddy T."/>
            <person name="Daum C."/>
            <person name="Shapiro N."/>
            <person name="Ivanova N."/>
            <person name="Kyrpides N."/>
            <person name="Woyke T."/>
        </authorList>
    </citation>
    <scope>NUCLEOTIDE SEQUENCE</scope>
    <source>
        <strain evidence="2">CGMCC 1.10685</strain>
    </source>
</reference>
<dbReference type="InterPro" id="IPR059206">
    <property type="entry name" value="Sll1717-like"/>
</dbReference>